<comment type="caution">
    <text evidence="2">The sequence shown here is derived from an EMBL/GenBank/DDBJ whole genome shotgun (WGS) entry which is preliminary data.</text>
</comment>
<dbReference type="EMBL" id="JAPDNT010000001">
    <property type="protein sequence ID" value="MCW3472977.1"/>
    <property type="molecule type" value="Genomic_DNA"/>
</dbReference>
<reference evidence="2" key="1">
    <citation type="submission" date="2022-09" db="EMBL/GenBank/DDBJ databases">
        <title>Rhodovastum sp. nov. RN2-1 isolated from soil in Seongnam, South Korea.</title>
        <authorList>
            <person name="Le N.T."/>
        </authorList>
    </citation>
    <scope>NUCLEOTIDE SEQUENCE</scope>
    <source>
        <strain evidence="2">RN2-1</strain>
    </source>
</reference>
<reference evidence="2" key="2">
    <citation type="submission" date="2022-10" db="EMBL/GenBank/DDBJ databases">
        <authorList>
            <person name="Trinh H.N."/>
        </authorList>
    </citation>
    <scope>NUCLEOTIDE SEQUENCE</scope>
    <source>
        <strain evidence="2">RN2-1</strain>
    </source>
</reference>
<sequence>MALPAVTWPELGGVRYMQPIRRRSVGLWLCVGLAVFLATDAAIFRSGWYFQWIEPLSALGQVRLALANARAAPQDRQAVLVIGDSRVGEGFSAPLATAAAERLGRPTAFVNAAVGGTNPRAWFYILRQILASDRRYAAVVMMAPSYHDNDPLALADALTDIAFVHPLLGWADVFDFPASFHPLAAKIEAMKAFVTEGSFYKTDVTNLLDDPQTRMQNVELWRDHGVEWLGAYAGRAPSLAGLRADDATGALSVPAGLLPLQTAGLAEYGKTLHAFAGRFPDNPGSAQYRRLWYGRIAALCAQAGVKLIVFRIPRGPLHSLVAADPQPTGTLADLQAGGRLALLSATQFDDLERPEYFFDYLHLNSGGRVLFSGQLAEAVLQRLPPAK</sequence>
<dbReference type="AlphaFoldDB" id="A0AA41YP64"/>
<dbReference type="Proteomes" id="UP001165679">
    <property type="component" value="Unassembled WGS sequence"/>
</dbReference>
<dbReference type="RefSeq" id="WP_264711561.1">
    <property type="nucleotide sequence ID" value="NZ_JAPDNT010000001.1"/>
</dbReference>
<evidence type="ECO:0000256" key="1">
    <source>
        <dbReference type="SAM" id="Phobius"/>
    </source>
</evidence>
<evidence type="ECO:0000313" key="2">
    <source>
        <dbReference type="EMBL" id="MCW3472977.1"/>
    </source>
</evidence>
<dbReference type="SUPFAM" id="SSF52266">
    <property type="entry name" value="SGNH hydrolase"/>
    <property type="match status" value="1"/>
</dbReference>
<protein>
    <submittedName>
        <fullName evidence="2">Uncharacterized protein</fullName>
    </submittedName>
</protein>
<organism evidence="2 3">
    <name type="scientific">Limobrevibacterium gyesilva</name>
    <dbReference type="NCBI Taxonomy" id="2991712"/>
    <lineage>
        <taxon>Bacteria</taxon>
        <taxon>Pseudomonadati</taxon>
        <taxon>Pseudomonadota</taxon>
        <taxon>Alphaproteobacteria</taxon>
        <taxon>Acetobacterales</taxon>
        <taxon>Acetobacteraceae</taxon>
        <taxon>Limobrevibacterium</taxon>
    </lineage>
</organism>
<accession>A0AA41YP64</accession>
<proteinExistence type="predicted"/>
<keyword evidence="1" id="KW-0472">Membrane</keyword>
<keyword evidence="3" id="KW-1185">Reference proteome</keyword>
<feature type="transmembrane region" description="Helical" evidence="1">
    <location>
        <begin position="25"/>
        <end position="44"/>
    </location>
</feature>
<evidence type="ECO:0000313" key="3">
    <source>
        <dbReference type="Proteomes" id="UP001165679"/>
    </source>
</evidence>
<keyword evidence="1" id="KW-1133">Transmembrane helix</keyword>
<gene>
    <name evidence="2" type="ORF">OL599_00155</name>
</gene>
<name>A0AA41YP64_9PROT</name>
<keyword evidence="1" id="KW-0812">Transmembrane</keyword>